<gene>
    <name evidence="2" type="ORF">CYLTODRAFT_426356</name>
</gene>
<organism evidence="2 3">
    <name type="scientific">Cylindrobasidium torrendii FP15055 ss-10</name>
    <dbReference type="NCBI Taxonomy" id="1314674"/>
    <lineage>
        <taxon>Eukaryota</taxon>
        <taxon>Fungi</taxon>
        <taxon>Dikarya</taxon>
        <taxon>Basidiomycota</taxon>
        <taxon>Agaricomycotina</taxon>
        <taxon>Agaricomycetes</taxon>
        <taxon>Agaricomycetidae</taxon>
        <taxon>Agaricales</taxon>
        <taxon>Marasmiineae</taxon>
        <taxon>Physalacriaceae</taxon>
        <taxon>Cylindrobasidium</taxon>
    </lineage>
</organism>
<accession>A0A0D7AXP2</accession>
<feature type="compositionally biased region" description="Low complexity" evidence="1">
    <location>
        <begin position="1"/>
        <end position="20"/>
    </location>
</feature>
<dbReference type="AlphaFoldDB" id="A0A0D7AXP2"/>
<dbReference type="EMBL" id="KN880718">
    <property type="protein sequence ID" value="KIY63148.1"/>
    <property type="molecule type" value="Genomic_DNA"/>
</dbReference>
<feature type="compositionally biased region" description="Low complexity" evidence="1">
    <location>
        <begin position="54"/>
        <end position="68"/>
    </location>
</feature>
<evidence type="ECO:0000313" key="3">
    <source>
        <dbReference type="Proteomes" id="UP000054007"/>
    </source>
</evidence>
<feature type="compositionally biased region" description="Polar residues" evidence="1">
    <location>
        <begin position="224"/>
        <end position="233"/>
    </location>
</feature>
<feature type="region of interest" description="Disordered" evidence="1">
    <location>
        <begin position="1"/>
        <end position="76"/>
    </location>
</feature>
<evidence type="ECO:0000256" key="1">
    <source>
        <dbReference type="SAM" id="MobiDB-lite"/>
    </source>
</evidence>
<dbReference type="Proteomes" id="UP000054007">
    <property type="component" value="Unassembled WGS sequence"/>
</dbReference>
<feature type="region of interest" description="Disordered" evidence="1">
    <location>
        <begin position="210"/>
        <end position="233"/>
    </location>
</feature>
<proteinExistence type="predicted"/>
<sequence length="233" mass="24744">MGRALYSTAYAPAASPALASPSPPTERVRMQPPALGAVPPLDTTRDSDTESDTSRSSSPDASPTSLDTPADSTHTFPSRVLVVGEDRAAANPVRSSSPDILLRELGIGTWDTHKFDPDSEEFWADAVYEAVSSSAPVVQDPPAPTENDNTTAPAIAASASTQSALVQEVDIPVTNSVPAPRFSRLAPTGWHQMSDLAIWTRDIPSHGHGTTVHEGRVRGDWSSRSHGITTARW</sequence>
<reference evidence="2 3" key="1">
    <citation type="journal article" date="2015" name="Fungal Genet. Biol.">
        <title>Evolution of novel wood decay mechanisms in Agaricales revealed by the genome sequences of Fistulina hepatica and Cylindrobasidium torrendii.</title>
        <authorList>
            <person name="Floudas D."/>
            <person name="Held B.W."/>
            <person name="Riley R."/>
            <person name="Nagy L.G."/>
            <person name="Koehler G."/>
            <person name="Ransdell A.S."/>
            <person name="Younus H."/>
            <person name="Chow J."/>
            <person name="Chiniquy J."/>
            <person name="Lipzen A."/>
            <person name="Tritt A."/>
            <person name="Sun H."/>
            <person name="Haridas S."/>
            <person name="LaButti K."/>
            <person name="Ohm R.A."/>
            <person name="Kues U."/>
            <person name="Blanchette R.A."/>
            <person name="Grigoriev I.V."/>
            <person name="Minto R.E."/>
            <person name="Hibbett D.S."/>
        </authorList>
    </citation>
    <scope>NUCLEOTIDE SEQUENCE [LARGE SCALE GENOMIC DNA]</scope>
    <source>
        <strain evidence="2 3">FP15055 ss-10</strain>
    </source>
</reference>
<feature type="compositionally biased region" description="Basic and acidic residues" evidence="1">
    <location>
        <begin position="211"/>
        <end position="223"/>
    </location>
</feature>
<protein>
    <submittedName>
        <fullName evidence="2">Uncharacterized protein</fullName>
    </submittedName>
</protein>
<keyword evidence="3" id="KW-1185">Reference proteome</keyword>
<evidence type="ECO:0000313" key="2">
    <source>
        <dbReference type="EMBL" id="KIY63148.1"/>
    </source>
</evidence>
<dbReference type="OrthoDB" id="3265863at2759"/>
<name>A0A0D7AXP2_9AGAR</name>